<evidence type="ECO:0000256" key="14">
    <source>
        <dbReference type="SAM" id="Phobius"/>
    </source>
</evidence>
<protein>
    <recommendedName>
        <fullName evidence="3">histidine kinase</fullName>
        <ecNumber evidence="3">2.7.13.3</ecNumber>
    </recommendedName>
</protein>
<evidence type="ECO:0000256" key="3">
    <source>
        <dbReference type="ARBA" id="ARBA00012438"/>
    </source>
</evidence>
<evidence type="ECO:0000256" key="6">
    <source>
        <dbReference type="ARBA" id="ARBA00022679"/>
    </source>
</evidence>
<dbReference type="Proteomes" id="UP000288197">
    <property type="component" value="Unassembled WGS sequence"/>
</dbReference>
<reference evidence="15 16" key="1">
    <citation type="submission" date="2017-05" db="EMBL/GenBank/DDBJ databases">
        <title>Vagococcus spp. assemblies.</title>
        <authorList>
            <person name="Gulvik C.A."/>
        </authorList>
    </citation>
    <scope>NUCLEOTIDE SEQUENCE [LARGE SCALE GENOMIC DNA]</scope>
    <source>
        <strain evidence="15 16">NCFB 2497</strain>
    </source>
</reference>
<feature type="transmembrane region" description="Helical" evidence="14">
    <location>
        <begin position="294"/>
        <end position="320"/>
    </location>
</feature>
<dbReference type="GeneID" id="63145471"/>
<evidence type="ECO:0000256" key="9">
    <source>
        <dbReference type="ARBA" id="ARBA00022777"/>
    </source>
</evidence>
<dbReference type="InterPro" id="IPR036097">
    <property type="entry name" value="HisK_dim/P_sf"/>
</dbReference>
<evidence type="ECO:0000256" key="13">
    <source>
        <dbReference type="ARBA" id="ARBA00023136"/>
    </source>
</evidence>
<keyword evidence="5" id="KW-0597">Phosphoprotein</keyword>
<proteinExistence type="predicted"/>
<keyword evidence="13 14" id="KW-0472">Membrane</keyword>
<dbReference type="Pfam" id="PF02518">
    <property type="entry name" value="HATPase_c"/>
    <property type="match status" value="1"/>
</dbReference>
<dbReference type="SMART" id="SM00388">
    <property type="entry name" value="HisKA"/>
    <property type="match status" value="1"/>
</dbReference>
<keyword evidence="10" id="KW-0067">ATP-binding</keyword>
<dbReference type="Gene3D" id="3.30.565.10">
    <property type="entry name" value="Histidine kinase-like ATPase, C-terminal domain"/>
    <property type="match status" value="1"/>
</dbReference>
<keyword evidence="8" id="KW-0547">Nucleotide-binding</keyword>
<dbReference type="SUPFAM" id="SSF81665">
    <property type="entry name" value="Calcium ATPase, transmembrane domain M"/>
    <property type="match status" value="1"/>
</dbReference>
<dbReference type="SMART" id="SM00387">
    <property type="entry name" value="HATPase_c"/>
    <property type="match status" value="1"/>
</dbReference>
<dbReference type="InterPro" id="IPR003661">
    <property type="entry name" value="HisK_dim/P_dom"/>
</dbReference>
<dbReference type="AlphaFoldDB" id="A0A369B054"/>
<evidence type="ECO:0000256" key="8">
    <source>
        <dbReference type="ARBA" id="ARBA00022741"/>
    </source>
</evidence>
<evidence type="ECO:0000313" key="16">
    <source>
        <dbReference type="Proteomes" id="UP000288197"/>
    </source>
</evidence>
<dbReference type="SUPFAM" id="SSF47384">
    <property type="entry name" value="Homodimeric domain of signal transducing histidine kinase"/>
    <property type="match status" value="1"/>
</dbReference>
<keyword evidence="4" id="KW-1003">Cell membrane</keyword>
<dbReference type="GO" id="GO:0005886">
    <property type="term" value="C:plasma membrane"/>
    <property type="evidence" value="ECO:0007669"/>
    <property type="project" value="UniProtKB-SubCell"/>
</dbReference>
<dbReference type="RefSeq" id="WP_114288756.1">
    <property type="nucleotide sequence ID" value="NZ_NGJX01000001.1"/>
</dbReference>
<dbReference type="GO" id="GO:0000155">
    <property type="term" value="F:phosphorelay sensor kinase activity"/>
    <property type="evidence" value="ECO:0007669"/>
    <property type="project" value="InterPro"/>
</dbReference>
<dbReference type="InterPro" id="IPR050398">
    <property type="entry name" value="HssS/ArlS-like"/>
</dbReference>
<accession>A0A369B054</accession>
<dbReference type="InterPro" id="IPR005467">
    <property type="entry name" value="His_kinase_dom"/>
</dbReference>
<gene>
    <name evidence="15" type="ORF">CBF32_01205</name>
</gene>
<feature type="transmembrane region" description="Helical" evidence="14">
    <location>
        <begin position="332"/>
        <end position="354"/>
    </location>
</feature>
<feature type="transmembrane region" description="Helical" evidence="14">
    <location>
        <begin position="263"/>
        <end position="282"/>
    </location>
</feature>
<evidence type="ECO:0000256" key="12">
    <source>
        <dbReference type="ARBA" id="ARBA00023012"/>
    </source>
</evidence>
<dbReference type="EMBL" id="NGJX01000001">
    <property type="protein sequence ID" value="RSU05643.1"/>
    <property type="molecule type" value="Genomic_DNA"/>
</dbReference>
<evidence type="ECO:0000256" key="7">
    <source>
        <dbReference type="ARBA" id="ARBA00022692"/>
    </source>
</evidence>
<comment type="subcellular location">
    <subcellularLocation>
        <location evidence="2">Cell membrane</location>
        <topology evidence="2">Multi-pass membrane protein</topology>
    </subcellularLocation>
</comment>
<dbReference type="CDD" id="cd00082">
    <property type="entry name" value="HisKA"/>
    <property type="match status" value="1"/>
</dbReference>
<comment type="caution">
    <text evidence="15">The sequence shown here is derived from an EMBL/GenBank/DDBJ whole genome shotgun (WGS) entry which is preliminary data.</text>
</comment>
<dbReference type="SUPFAM" id="SSF55874">
    <property type="entry name" value="ATPase domain of HSP90 chaperone/DNA topoisomerase II/histidine kinase"/>
    <property type="match status" value="1"/>
</dbReference>
<comment type="catalytic activity">
    <reaction evidence="1">
        <text>ATP + protein L-histidine = ADP + protein N-phospho-L-histidine.</text>
        <dbReference type="EC" id="2.7.13.3"/>
    </reaction>
</comment>
<dbReference type="PANTHER" id="PTHR45528:SF1">
    <property type="entry name" value="SENSOR HISTIDINE KINASE CPXA"/>
    <property type="match status" value="1"/>
</dbReference>
<evidence type="ECO:0000256" key="5">
    <source>
        <dbReference type="ARBA" id="ARBA00022553"/>
    </source>
</evidence>
<name>A0A369B054_9ENTE</name>
<dbReference type="PROSITE" id="PS50109">
    <property type="entry name" value="HIS_KIN"/>
    <property type="match status" value="1"/>
</dbReference>
<dbReference type="FunFam" id="1.10.287.130:FF:000008">
    <property type="entry name" value="Two-component sensor histidine kinase"/>
    <property type="match status" value="1"/>
</dbReference>
<evidence type="ECO:0000313" key="15">
    <source>
        <dbReference type="EMBL" id="RSU05643.1"/>
    </source>
</evidence>
<evidence type="ECO:0000256" key="10">
    <source>
        <dbReference type="ARBA" id="ARBA00022840"/>
    </source>
</evidence>
<dbReference type="Gene3D" id="1.10.287.130">
    <property type="match status" value="1"/>
</dbReference>
<evidence type="ECO:0000256" key="4">
    <source>
        <dbReference type="ARBA" id="ARBA00022475"/>
    </source>
</evidence>
<evidence type="ECO:0000256" key="2">
    <source>
        <dbReference type="ARBA" id="ARBA00004651"/>
    </source>
</evidence>
<organism evidence="15 16">
    <name type="scientific">Vagococcus fluvialis</name>
    <dbReference type="NCBI Taxonomy" id="2738"/>
    <lineage>
        <taxon>Bacteria</taxon>
        <taxon>Bacillati</taxon>
        <taxon>Bacillota</taxon>
        <taxon>Bacilli</taxon>
        <taxon>Lactobacillales</taxon>
        <taxon>Enterococcaceae</taxon>
        <taxon>Vagococcus</taxon>
    </lineage>
</organism>
<dbReference type="OrthoDB" id="9792991at2"/>
<dbReference type="InterPro" id="IPR036890">
    <property type="entry name" value="HATPase_C_sf"/>
</dbReference>
<keyword evidence="16" id="KW-1185">Reference proteome</keyword>
<feature type="transmembrane region" description="Helical" evidence="14">
    <location>
        <begin position="391"/>
        <end position="412"/>
    </location>
</feature>
<keyword evidence="6" id="KW-0808">Transferase</keyword>
<feature type="transmembrane region" description="Helical" evidence="14">
    <location>
        <begin position="424"/>
        <end position="444"/>
    </location>
</feature>
<dbReference type="Pfam" id="PF00512">
    <property type="entry name" value="HisKA"/>
    <property type="match status" value="1"/>
</dbReference>
<dbReference type="GO" id="GO:0005524">
    <property type="term" value="F:ATP binding"/>
    <property type="evidence" value="ECO:0007669"/>
    <property type="project" value="UniProtKB-KW"/>
</dbReference>
<evidence type="ECO:0000256" key="11">
    <source>
        <dbReference type="ARBA" id="ARBA00022989"/>
    </source>
</evidence>
<dbReference type="PANTHER" id="PTHR45528">
    <property type="entry name" value="SENSOR HISTIDINE KINASE CPXA"/>
    <property type="match status" value="1"/>
</dbReference>
<keyword evidence="11 14" id="KW-1133">Transmembrane helix</keyword>
<evidence type="ECO:0000256" key="1">
    <source>
        <dbReference type="ARBA" id="ARBA00000085"/>
    </source>
</evidence>
<dbReference type="InterPro" id="IPR023298">
    <property type="entry name" value="ATPase_P-typ_TM_dom_sf"/>
</dbReference>
<dbReference type="InterPro" id="IPR003594">
    <property type="entry name" value="HATPase_dom"/>
</dbReference>
<keyword evidence="12" id="KW-0902">Two-component regulatory system</keyword>
<dbReference type="EC" id="2.7.13.3" evidence="3"/>
<keyword evidence="7 14" id="KW-0812">Transmembrane</keyword>
<sequence length="718" mass="83202">MATKWKNSLLLIFAVIFCLGGWFTTYVSSNRMNTVDNIFYEMNNNVVESVYLKENLADFKPTKIEDISPDQVEIYRQRYGDLGTQILDIKSQYQERLELAVEEKTKETLQKERDDKIKAIVENFTDDEAVKKKIIDEEMTYIKKNKKTIEEDIKPYLSDANELYHYFFKDTQTGDVYTNVEGLNKYSTETEVREKLKSQAVGKVKNFEYGINLYNFIKPEATQSGLFQTSVANLKGSYVIPKGSFLDTKIKEQEKEAEFFSKLIYVGIFSMLIGIGILYFYVNSKMLIDFMNKIPLDVATVVFLGLGFMAAAQALVIYPYNVGNNLSNMRMLVSPVVIGTACLLISFVMLKVLWQKLLPKYRKVDLKEVWQDSASCKLYEKIISIFNKLPFSSKIVVIFLVVVANLFALFILRRMYFSSFYRMILLGVMVVVILVEIRLVYLALKRTKKIMEQSKNWMVEYDQPVSQNTSLKELDRELTQLNKLIETSRKDTVQSEMLKTELLTNVSHDLRTPLTSIITYGDLLKQESLTDDNRKEYIEIINKKAQRMKHLIDDLFEVTKMNNGEIILDKSEVNLTQLLQQSVSEYSEEFEDHHLKFIFNKPEEAINLPLDGERMWRVFDNIFGNAIKYSMPETRVYLKLEKQNDMAKIELKNISQHELNEEADQLMEKFKRGDSSRHTEGSGLGLAIINSIVSLHDGNIDIQVDGDLFKLTIYLPLH</sequence>
<keyword evidence="9" id="KW-0418">Kinase</keyword>